<evidence type="ECO:0000313" key="3">
    <source>
        <dbReference type="Ensembl" id="ENSCAFP00040032218.1"/>
    </source>
</evidence>
<dbReference type="InterPro" id="IPR000296">
    <property type="entry name" value="Man-6-P_rcpt_cation_dep"/>
</dbReference>
<dbReference type="PANTHER" id="PTHR15071:SF29">
    <property type="entry name" value="CATION-DEPENDENT MANNOSE-6-PHOSPHATE RECEPTOR"/>
    <property type="match status" value="1"/>
</dbReference>
<reference evidence="3" key="1">
    <citation type="submission" date="2018-10" db="EMBL/GenBank/DDBJ databases">
        <title>De novo assembly of a Great Dane genome.</title>
        <authorList>
            <person name="Kidd J.M."/>
            <person name="Pendleton A.L."/>
            <person name="Shen F."/>
            <person name="Emery S."/>
        </authorList>
    </citation>
    <scope>NUCLEOTIDE SEQUENCE [LARGE SCALE GENOMIC DNA]</scope>
    <source>
        <strain evidence="3">Great Dane</strain>
    </source>
</reference>
<dbReference type="GO" id="GO:0005768">
    <property type="term" value="C:endosome"/>
    <property type="evidence" value="ECO:0007669"/>
    <property type="project" value="InterPro"/>
</dbReference>
<dbReference type="GO" id="GO:0006622">
    <property type="term" value="P:protein targeting to lysosome"/>
    <property type="evidence" value="ECO:0007669"/>
    <property type="project" value="InterPro"/>
</dbReference>
<evidence type="ECO:0000313" key="4">
    <source>
        <dbReference type="Proteomes" id="UP000694542"/>
    </source>
</evidence>
<organism evidence="3 4">
    <name type="scientific">Canis lupus familiaris</name>
    <name type="common">Dog</name>
    <name type="synonym">Canis familiaris</name>
    <dbReference type="NCBI Taxonomy" id="9615"/>
    <lineage>
        <taxon>Eukaryota</taxon>
        <taxon>Metazoa</taxon>
        <taxon>Chordata</taxon>
        <taxon>Craniata</taxon>
        <taxon>Vertebrata</taxon>
        <taxon>Euteleostomi</taxon>
        <taxon>Mammalia</taxon>
        <taxon>Eutheria</taxon>
        <taxon>Laurasiatheria</taxon>
        <taxon>Carnivora</taxon>
        <taxon>Caniformia</taxon>
        <taxon>Canidae</taxon>
        <taxon>Canis</taxon>
    </lineage>
</organism>
<reference evidence="3" key="2">
    <citation type="submission" date="2025-08" db="UniProtKB">
        <authorList>
            <consortium name="Ensembl"/>
        </authorList>
    </citation>
    <scope>IDENTIFICATION</scope>
</reference>
<dbReference type="Gene3D" id="2.70.130.10">
    <property type="entry name" value="Mannose-6-phosphate receptor binding domain"/>
    <property type="match status" value="1"/>
</dbReference>
<dbReference type="InterPro" id="IPR009011">
    <property type="entry name" value="Man6P_isomerase_rcpt-bd_dom_sf"/>
</dbReference>
<dbReference type="GO" id="GO:0019904">
    <property type="term" value="F:protein domain specific binding"/>
    <property type="evidence" value="ECO:0007669"/>
    <property type="project" value="InterPro"/>
</dbReference>
<feature type="region of interest" description="Disordered" evidence="2">
    <location>
        <begin position="74"/>
        <end position="98"/>
    </location>
</feature>
<dbReference type="Ensembl" id="ENSCAFT00040036991.1">
    <property type="protein sequence ID" value="ENSCAFP00040032218.1"/>
    <property type="gene ID" value="ENSCAFG00040019970.1"/>
</dbReference>
<dbReference type="AlphaFoldDB" id="A0A8C0TBC5"/>
<name>A0A8C0TBC5_CANLF</name>
<dbReference type="Pfam" id="PF02157">
    <property type="entry name" value="Man-6-P_recep"/>
    <property type="match status" value="1"/>
</dbReference>
<dbReference type="PANTHER" id="PTHR15071">
    <property type="entry name" value="MANNOSE-6-PHOSPHATE RECEPTOR FAMILY MEMBER"/>
    <property type="match status" value="1"/>
</dbReference>
<dbReference type="Proteomes" id="UP000694542">
    <property type="component" value="Chromosome 27"/>
</dbReference>
<sequence>MSIVIGVDGTGAGLNAQAPGQSASGMGRETGKGKGAKWLCGHMPRGLVGGAVARRTPGASCFRFPEWSTARRPGERWPLTRVPGPGSAAGPSLAPSPSPRRVFSRGSCALAAPFARDTMFPFFSRWRTGLLLPLLLAVAVRESWQTEEKTCDLVGEKGRESEKELALLKRLQPLYNKSFQSTVGQGPDTYIYMFRVCREAGNRTSGAGLVQINKSNGKETVVGRLNETHIFNGKYHKVHVLQLT</sequence>
<feature type="region of interest" description="Disordered" evidence="2">
    <location>
        <begin position="10"/>
        <end position="33"/>
    </location>
</feature>
<evidence type="ECO:0000256" key="1">
    <source>
        <dbReference type="ARBA" id="ARBA00023180"/>
    </source>
</evidence>
<proteinExistence type="predicted"/>
<dbReference type="GO" id="GO:0005794">
    <property type="term" value="C:Golgi apparatus"/>
    <property type="evidence" value="ECO:0007669"/>
    <property type="project" value="InterPro"/>
</dbReference>
<protein>
    <submittedName>
        <fullName evidence="3">Mannose-6-phosphate receptor, cation dependent</fullName>
    </submittedName>
</protein>
<dbReference type="PRINTS" id="PR00715">
    <property type="entry name" value="MAN6PRECEPTR"/>
</dbReference>
<dbReference type="InterPro" id="IPR028927">
    <property type="entry name" value="Man-6-P_rcpt"/>
</dbReference>
<evidence type="ECO:0000256" key="2">
    <source>
        <dbReference type="SAM" id="MobiDB-lite"/>
    </source>
</evidence>
<accession>A0A8C0TBC5</accession>
<feature type="compositionally biased region" description="Low complexity" evidence="2">
    <location>
        <begin position="83"/>
        <end position="95"/>
    </location>
</feature>
<dbReference type="SUPFAM" id="SSF50911">
    <property type="entry name" value="Mannose 6-phosphate receptor domain"/>
    <property type="match status" value="1"/>
</dbReference>
<keyword evidence="1" id="KW-0325">Glycoprotein</keyword>